<dbReference type="InterPro" id="IPR011335">
    <property type="entry name" value="Restrct_endonuc-II-like"/>
</dbReference>
<organism evidence="3 4">
    <name type="scientific">Nitrobacter winogradskyi (strain ATCC 25391 / DSM 10237 / CIP 104748 / NCIMB 11846 / Nb-255)</name>
    <dbReference type="NCBI Taxonomy" id="323098"/>
    <lineage>
        <taxon>Bacteria</taxon>
        <taxon>Pseudomonadati</taxon>
        <taxon>Pseudomonadota</taxon>
        <taxon>Alphaproteobacteria</taxon>
        <taxon>Hyphomicrobiales</taxon>
        <taxon>Nitrobacteraceae</taxon>
        <taxon>Nitrobacter</taxon>
    </lineage>
</organism>
<dbReference type="KEGG" id="nwi:Nwi_1229"/>
<dbReference type="Gene3D" id="3.40.960.10">
    <property type="entry name" value="VSR Endonuclease"/>
    <property type="match status" value="1"/>
</dbReference>
<feature type="domain" description="DUF559" evidence="2">
    <location>
        <begin position="30"/>
        <end position="130"/>
    </location>
</feature>
<dbReference type="eggNOG" id="COG2852">
    <property type="taxonomic scope" value="Bacteria"/>
</dbReference>
<protein>
    <recommendedName>
        <fullName evidence="2">DUF559 domain-containing protein</fullName>
    </recommendedName>
</protein>
<dbReference type="HOGENOM" id="CLU_107928_0_1_5"/>
<proteinExistence type="predicted"/>
<evidence type="ECO:0000313" key="3">
    <source>
        <dbReference type="EMBL" id="ABA04491.1"/>
    </source>
</evidence>
<dbReference type="SUPFAM" id="SSF52980">
    <property type="entry name" value="Restriction endonuclease-like"/>
    <property type="match status" value="1"/>
</dbReference>
<sequence length="159" mass="18008">MTEPRVLPSPLAGEGAERHRREAGEGACRKATARSLRAWMTDAERKLWFGLKDRRFQGLKFRRQVSVGPYIADFLCFDRRLVVEVDGGQHAESLRDADRDRWFADNGFRTLRFWNNDVLSNLEGVLTVISEGAATPHPASRLRSPPPSPARGEGKKEMF</sequence>
<dbReference type="CDD" id="cd01038">
    <property type="entry name" value="Endonuclease_DUF559"/>
    <property type="match status" value="1"/>
</dbReference>
<keyword evidence="4" id="KW-1185">Reference proteome</keyword>
<dbReference type="AlphaFoldDB" id="Q3STA0"/>
<dbReference type="STRING" id="323098.Nwi_1229"/>
<evidence type="ECO:0000256" key="1">
    <source>
        <dbReference type="SAM" id="MobiDB-lite"/>
    </source>
</evidence>
<feature type="compositionally biased region" description="Basic and acidic residues" evidence="1">
    <location>
        <begin position="15"/>
        <end position="24"/>
    </location>
</feature>
<dbReference type="InterPro" id="IPR007569">
    <property type="entry name" value="DUF559"/>
</dbReference>
<name>Q3STA0_NITWN</name>
<gene>
    <name evidence="3" type="ordered locus">Nwi_1229</name>
</gene>
<accession>Q3STA0</accession>
<evidence type="ECO:0000313" key="4">
    <source>
        <dbReference type="Proteomes" id="UP000002531"/>
    </source>
</evidence>
<dbReference type="Proteomes" id="UP000002531">
    <property type="component" value="Chromosome"/>
</dbReference>
<dbReference type="Pfam" id="PF04480">
    <property type="entry name" value="DUF559"/>
    <property type="match status" value="1"/>
</dbReference>
<dbReference type="PANTHER" id="PTHR38590">
    <property type="entry name" value="BLL0828 PROTEIN"/>
    <property type="match status" value="1"/>
</dbReference>
<dbReference type="PANTHER" id="PTHR38590:SF1">
    <property type="entry name" value="BLL0828 PROTEIN"/>
    <property type="match status" value="1"/>
</dbReference>
<dbReference type="EMBL" id="CP000115">
    <property type="protein sequence ID" value="ABA04491.1"/>
    <property type="molecule type" value="Genomic_DNA"/>
</dbReference>
<dbReference type="InterPro" id="IPR047216">
    <property type="entry name" value="Endonuclease_DUF559_bact"/>
</dbReference>
<dbReference type="OrthoDB" id="9798754at2"/>
<reference evidence="3 4" key="1">
    <citation type="journal article" date="2006" name="Appl. Environ. Microbiol.">
        <title>Genome sequence of the chemolithoautotrophic nitrite-oxidizing bacterium Nitrobacter winogradskyi Nb-255.</title>
        <authorList>
            <person name="Starkenburg S.R."/>
            <person name="Chain P.S."/>
            <person name="Sayavedra-Soto L.A."/>
            <person name="Hauser L."/>
            <person name="Land M.L."/>
            <person name="Larimer F.W."/>
            <person name="Malfatti S.A."/>
            <person name="Klotz M.G."/>
            <person name="Bottomley P.J."/>
            <person name="Arp D.J."/>
            <person name="Hickey W.J."/>
        </authorList>
    </citation>
    <scope>NUCLEOTIDE SEQUENCE [LARGE SCALE GENOMIC DNA]</scope>
    <source>
        <strain evidence="4">ATCC 25391 / DSM 10237 / CIP 104748 / NCIMB 11846 / Nb-255</strain>
    </source>
</reference>
<feature type="region of interest" description="Disordered" evidence="1">
    <location>
        <begin position="1"/>
        <end position="24"/>
    </location>
</feature>
<dbReference type="RefSeq" id="WP_011314520.1">
    <property type="nucleotide sequence ID" value="NC_007406.1"/>
</dbReference>
<evidence type="ECO:0000259" key="2">
    <source>
        <dbReference type="Pfam" id="PF04480"/>
    </source>
</evidence>
<feature type="region of interest" description="Disordered" evidence="1">
    <location>
        <begin position="135"/>
        <end position="159"/>
    </location>
</feature>